<evidence type="ECO:0008006" key="4">
    <source>
        <dbReference type="Google" id="ProtNLM"/>
    </source>
</evidence>
<sequence length="199" mass="21799">MPASVYTILTAIFLLLLLLVVVAIVYRSWRNGISPMPTSAPVRQAVITEMKRLERAAALAGAAPLATVNPIVEAGAGWGTLALALAKAYPHWRIIGVENSLIPWLFSRLSLRWSAYSQVQFLRGDLYAFPYETAGTVICYLYPGAMRRLNPLLREKLLPGARVISICRVGSRGRSSPAGICTGLKFISTRKTRGEIKLT</sequence>
<reference evidence="2 3" key="1">
    <citation type="submission" date="2013-04" db="EMBL/GenBank/DDBJ databases">
        <title>The Genome Sequence of Paenibacillus barengoltzii G22.</title>
        <authorList>
            <consortium name="The Broad Institute Genomics Platform"/>
            <consortium name="The Broad Institute Genome Sequencing Center for Infectious Disease"/>
            <person name="Earl A."/>
            <person name="Xavier R."/>
            <person name="Elson C."/>
            <person name="Duck W."/>
            <person name="Walker B."/>
            <person name="Young S."/>
            <person name="Zeng Q."/>
            <person name="Gargeya S."/>
            <person name="Fitzgerald M."/>
            <person name="Haas B."/>
            <person name="Abouelleil A."/>
            <person name="Allen A.W."/>
            <person name="Alvarado L."/>
            <person name="Arachchi H.M."/>
            <person name="Berlin A.M."/>
            <person name="Chapman S.B."/>
            <person name="Gainer-Dewar J."/>
            <person name="Goldberg J."/>
            <person name="Griggs A."/>
            <person name="Gujja S."/>
            <person name="Hansen M."/>
            <person name="Howarth C."/>
            <person name="Imamovic A."/>
            <person name="Ireland A."/>
            <person name="Larimer J."/>
            <person name="McCowan C."/>
            <person name="Murphy C."/>
            <person name="Pearson M."/>
            <person name="Poon T.W."/>
            <person name="Priest M."/>
            <person name="Roberts A."/>
            <person name="Saif S."/>
            <person name="Shea T."/>
            <person name="Sisk P."/>
            <person name="Sykes S."/>
            <person name="Wortman J."/>
            <person name="Nusbaum C."/>
            <person name="Birren B."/>
        </authorList>
    </citation>
    <scope>NUCLEOTIDE SEQUENCE [LARGE SCALE GENOMIC DNA]</scope>
    <source>
        <strain evidence="2 3">G22</strain>
    </source>
</reference>
<dbReference type="PATRIC" id="fig|1235795.3.peg.3934"/>
<dbReference type="GeneID" id="43346876"/>
<keyword evidence="1" id="KW-0812">Transmembrane</keyword>
<keyword evidence="1" id="KW-0472">Membrane</keyword>
<keyword evidence="1" id="KW-1133">Transmembrane helix</keyword>
<evidence type="ECO:0000313" key="3">
    <source>
        <dbReference type="Proteomes" id="UP000019598"/>
    </source>
</evidence>
<dbReference type="InterPro" id="IPR029063">
    <property type="entry name" value="SAM-dependent_MTases_sf"/>
</dbReference>
<dbReference type="STRING" id="1235795.C812_03972"/>
<accession>R9L4T9</accession>
<name>R9L4T9_9BACL</name>
<dbReference type="CDD" id="cd02440">
    <property type="entry name" value="AdoMet_MTases"/>
    <property type="match status" value="1"/>
</dbReference>
<protein>
    <recommendedName>
        <fullName evidence="4">Methyltransferase domain-containing protein</fullName>
    </recommendedName>
</protein>
<dbReference type="SUPFAM" id="SSF53335">
    <property type="entry name" value="S-adenosyl-L-methionine-dependent methyltransferases"/>
    <property type="match status" value="1"/>
</dbReference>
<organism evidence="2 3">
    <name type="scientific">Paenibacillus barengoltzii G22</name>
    <dbReference type="NCBI Taxonomy" id="1235795"/>
    <lineage>
        <taxon>Bacteria</taxon>
        <taxon>Bacillati</taxon>
        <taxon>Bacillota</taxon>
        <taxon>Bacilli</taxon>
        <taxon>Bacillales</taxon>
        <taxon>Paenibacillaceae</taxon>
        <taxon>Paenibacillus</taxon>
    </lineage>
</organism>
<feature type="transmembrane region" description="Helical" evidence="1">
    <location>
        <begin position="6"/>
        <end position="26"/>
    </location>
</feature>
<dbReference type="HOGENOM" id="CLU_068443_3_0_9"/>
<dbReference type="Proteomes" id="UP000019598">
    <property type="component" value="Unassembled WGS sequence"/>
</dbReference>
<dbReference type="AlphaFoldDB" id="R9L4T9"/>
<comment type="caution">
    <text evidence="2">The sequence shown here is derived from an EMBL/GenBank/DDBJ whole genome shotgun (WGS) entry which is preliminary data.</text>
</comment>
<proteinExistence type="predicted"/>
<dbReference type="EMBL" id="ASSZ01000037">
    <property type="protein sequence ID" value="EOS53421.1"/>
    <property type="molecule type" value="Genomic_DNA"/>
</dbReference>
<dbReference type="RefSeq" id="WP_016314340.1">
    <property type="nucleotide sequence ID" value="NZ_KE159655.1"/>
</dbReference>
<evidence type="ECO:0000256" key="1">
    <source>
        <dbReference type="SAM" id="Phobius"/>
    </source>
</evidence>
<dbReference type="Gene3D" id="3.40.50.150">
    <property type="entry name" value="Vaccinia Virus protein VP39"/>
    <property type="match status" value="1"/>
</dbReference>
<gene>
    <name evidence="2" type="ORF">C812_03972</name>
</gene>
<evidence type="ECO:0000313" key="2">
    <source>
        <dbReference type="EMBL" id="EOS53421.1"/>
    </source>
</evidence>